<dbReference type="PROSITE" id="PS50294">
    <property type="entry name" value="WD_REPEATS_REGION"/>
    <property type="match status" value="3"/>
</dbReference>
<comment type="similarity">
    <text evidence="3">Belongs to the WD repeat PLAP family.</text>
</comment>
<dbReference type="PROSITE" id="PS51396">
    <property type="entry name" value="PUL"/>
    <property type="match status" value="1"/>
</dbReference>
<dbReference type="GO" id="GO:0005634">
    <property type="term" value="C:nucleus"/>
    <property type="evidence" value="ECO:0007669"/>
    <property type="project" value="UniProtKB-SubCell"/>
</dbReference>
<dbReference type="STRING" id="105785.A0A2J7PHE7"/>
<evidence type="ECO:0000256" key="3">
    <source>
        <dbReference type="ARBA" id="ARBA00008495"/>
    </source>
</evidence>
<dbReference type="GO" id="GO:0043161">
    <property type="term" value="P:proteasome-mediated ubiquitin-dependent protein catabolic process"/>
    <property type="evidence" value="ECO:0007669"/>
    <property type="project" value="TreeGrafter"/>
</dbReference>
<dbReference type="SMART" id="SM00320">
    <property type="entry name" value="WD40"/>
    <property type="match status" value="7"/>
</dbReference>
<dbReference type="Pfam" id="PF08324">
    <property type="entry name" value="PUL"/>
    <property type="match status" value="1"/>
</dbReference>
<dbReference type="PANTHER" id="PTHR19849:SF0">
    <property type="entry name" value="PHOSPHOLIPASE A-2-ACTIVATING PROTEIN"/>
    <property type="match status" value="1"/>
</dbReference>
<protein>
    <submittedName>
        <fullName evidence="11">Phospholipase A-2-activating protein</fullName>
    </submittedName>
</protein>
<feature type="domain" description="PUL" evidence="10">
    <location>
        <begin position="540"/>
        <end position="804"/>
    </location>
</feature>
<keyword evidence="4" id="KW-0963">Cytoplasm</keyword>
<dbReference type="InterPro" id="IPR036322">
    <property type="entry name" value="WD40_repeat_dom_sf"/>
</dbReference>
<evidence type="ECO:0000313" key="12">
    <source>
        <dbReference type="Proteomes" id="UP000235965"/>
    </source>
</evidence>
<dbReference type="GO" id="GO:0005737">
    <property type="term" value="C:cytoplasm"/>
    <property type="evidence" value="ECO:0007669"/>
    <property type="project" value="UniProtKB-SubCell"/>
</dbReference>
<evidence type="ECO:0000256" key="6">
    <source>
        <dbReference type="ARBA" id="ARBA00022737"/>
    </source>
</evidence>
<dbReference type="Gene3D" id="3.10.20.870">
    <property type="entry name" value="PFU (PLAA family ubiquitin binding), C-terminal domain"/>
    <property type="match status" value="1"/>
</dbReference>
<evidence type="ECO:0000259" key="10">
    <source>
        <dbReference type="PROSITE" id="PS51396"/>
    </source>
</evidence>
<dbReference type="GO" id="GO:0010992">
    <property type="term" value="P:ubiquitin recycling"/>
    <property type="evidence" value="ECO:0007669"/>
    <property type="project" value="TreeGrafter"/>
</dbReference>
<dbReference type="InParanoid" id="A0A2J7PHE7"/>
<dbReference type="FunFam" id="2.130.10.10:FF:000175">
    <property type="entry name" value="Phospholipase A-2-activating protein"/>
    <property type="match status" value="1"/>
</dbReference>
<evidence type="ECO:0000256" key="7">
    <source>
        <dbReference type="ARBA" id="ARBA00023242"/>
    </source>
</evidence>
<dbReference type="Pfam" id="PF09070">
    <property type="entry name" value="PFU"/>
    <property type="match status" value="1"/>
</dbReference>
<organism evidence="11 12">
    <name type="scientific">Cryptotermes secundus</name>
    <dbReference type="NCBI Taxonomy" id="105785"/>
    <lineage>
        <taxon>Eukaryota</taxon>
        <taxon>Metazoa</taxon>
        <taxon>Ecdysozoa</taxon>
        <taxon>Arthropoda</taxon>
        <taxon>Hexapoda</taxon>
        <taxon>Insecta</taxon>
        <taxon>Pterygota</taxon>
        <taxon>Neoptera</taxon>
        <taxon>Polyneoptera</taxon>
        <taxon>Dictyoptera</taxon>
        <taxon>Blattodea</taxon>
        <taxon>Blattoidea</taxon>
        <taxon>Termitoidae</taxon>
        <taxon>Kalotermitidae</taxon>
        <taxon>Cryptotermitinae</taxon>
        <taxon>Cryptotermes</taxon>
    </lineage>
</organism>
<feature type="repeat" description="WD" evidence="8">
    <location>
        <begin position="104"/>
        <end position="145"/>
    </location>
</feature>
<feature type="repeat" description="WD" evidence="8">
    <location>
        <begin position="12"/>
        <end position="43"/>
    </location>
</feature>
<dbReference type="InterPro" id="IPR038122">
    <property type="entry name" value="PFU_sf"/>
</dbReference>
<dbReference type="InterPro" id="IPR013535">
    <property type="entry name" value="PUL_dom"/>
</dbReference>
<feature type="repeat" description="WD" evidence="8">
    <location>
        <begin position="147"/>
        <end position="178"/>
    </location>
</feature>
<dbReference type="AlphaFoldDB" id="A0A2J7PHE7"/>
<dbReference type="SUPFAM" id="SSF50978">
    <property type="entry name" value="WD40 repeat-like"/>
    <property type="match status" value="1"/>
</dbReference>
<dbReference type="InterPro" id="IPR011989">
    <property type="entry name" value="ARM-like"/>
</dbReference>
<evidence type="ECO:0000259" key="9">
    <source>
        <dbReference type="PROSITE" id="PS51394"/>
    </source>
</evidence>
<evidence type="ECO:0000256" key="5">
    <source>
        <dbReference type="ARBA" id="ARBA00022574"/>
    </source>
</evidence>
<accession>A0A2J7PHE7</accession>
<dbReference type="GO" id="GO:0043130">
    <property type="term" value="F:ubiquitin binding"/>
    <property type="evidence" value="ECO:0007669"/>
    <property type="project" value="TreeGrafter"/>
</dbReference>
<dbReference type="PROSITE" id="PS51394">
    <property type="entry name" value="PFU"/>
    <property type="match status" value="1"/>
</dbReference>
<gene>
    <name evidence="11" type="ORF">B7P43_G11024</name>
</gene>
<dbReference type="CDD" id="cd00200">
    <property type="entry name" value="WD40"/>
    <property type="match status" value="1"/>
</dbReference>
<dbReference type="InterPro" id="IPR015155">
    <property type="entry name" value="PFU"/>
</dbReference>
<dbReference type="FunCoup" id="A0A2J7PHE7">
    <property type="interactions" value="2807"/>
</dbReference>
<dbReference type="InterPro" id="IPR015943">
    <property type="entry name" value="WD40/YVTN_repeat-like_dom_sf"/>
</dbReference>
<evidence type="ECO:0000256" key="8">
    <source>
        <dbReference type="PROSITE-ProRule" id="PRU00221"/>
    </source>
</evidence>
<evidence type="ECO:0000256" key="1">
    <source>
        <dbReference type="ARBA" id="ARBA00004123"/>
    </source>
</evidence>
<dbReference type="EMBL" id="NEVH01025138">
    <property type="protein sequence ID" value="PNF15761.1"/>
    <property type="molecule type" value="Genomic_DNA"/>
</dbReference>
<dbReference type="PANTHER" id="PTHR19849">
    <property type="entry name" value="PHOSPHOLIPASE A-2-ACTIVATING PROTEIN"/>
    <property type="match status" value="1"/>
</dbReference>
<keyword evidence="6" id="KW-0677">Repeat</keyword>
<keyword evidence="5 8" id="KW-0853">WD repeat</keyword>
<comment type="subcellular location">
    <subcellularLocation>
        <location evidence="2">Cytoplasm</location>
    </subcellularLocation>
    <subcellularLocation>
        <location evidence="1">Nucleus</location>
    </subcellularLocation>
</comment>
<dbReference type="SUPFAM" id="SSF69322">
    <property type="entry name" value="Tricorn protease domain 2"/>
    <property type="match status" value="1"/>
</dbReference>
<name>A0A2J7PHE7_9NEOP</name>
<dbReference type="Gene3D" id="1.25.10.10">
    <property type="entry name" value="Leucine-rich Repeat Variant"/>
    <property type="match status" value="1"/>
</dbReference>
<reference evidence="11 12" key="1">
    <citation type="submission" date="2017-12" db="EMBL/GenBank/DDBJ databases">
        <title>Hemimetabolous genomes reveal molecular basis of termite eusociality.</title>
        <authorList>
            <person name="Harrison M.C."/>
            <person name="Jongepier E."/>
            <person name="Robertson H.M."/>
            <person name="Arning N."/>
            <person name="Bitard-Feildel T."/>
            <person name="Chao H."/>
            <person name="Childers C.P."/>
            <person name="Dinh H."/>
            <person name="Doddapaneni H."/>
            <person name="Dugan S."/>
            <person name="Gowin J."/>
            <person name="Greiner C."/>
            <person name="Han Y."/>
            <person name="Hu H."/>
            <person name="Hughes D.S.T."/>
            <person name="Huylmans A.-K."/>
            <person name="Kemena C."/>
            <person name="Kremer L.P.M."/>
            <person name="Lee S.L."/>
            <person name="Lopez-Ezquerra A."/>
            <person name="Mallet L."/>
            <person name="Monroy-Kuhn J.M."/>
            <person name="Moser A."/>
            <person name="Murali S.C."/>
            <person name="Muzny D.M."/>
            <person name="Otani S."/>
            <person name="Piulachs M.-D."/>
            <person name="Poelchau M."/>
            <person name="Qu J."/>
            <person name="Schaub F."/>
            <person name="Wada-Katsumata A."/>
            <person name="Worley K.C."/>
            <person name="Xie Q."/>
            <person name="Ylla G."/>
            <person name="Poulsen M."/>
            <person name="Gibbs R.A."/>
            <person name="Schal C."/>
            <person name="Richards S."/>
            <person name="Belles X."/>
            <person name="Korb J."/>
            <person name="Bornberg-Bauer E."/>
        </authorList>
    </citation>
    <scope>NUCLEOTIDE SEQUENCE [LARGE SCALE GENOMIC DNA]</scope>
    <source>
        <tissue evidence="11">Whole body</tissue>
    </source>
</reference>
<evidence type="ECO:0000256" key="4">
    <source>
        <dbReference type="ARBA" id="ARBA00022490"/>
    </source>
</evidence>
<dbReference type="OrthoDB" id="10265988at2759"/>
<dbReference type="Gene3D" id="2.130.10.10">
    <property type="entry name" value="YVTN repeat-like/Quinoprotein amine dehydrogenase"/>
    <property type="match status" value="1"/>
</dbReference>
<dbReference type="PROSITE" id="PS50082">
    <property type="entry name" value="WD_REPEATS_2"/>
    <property type="match status" value="4"/>
</dbReference>
<dbReference type="InterPro" id="IPR001680">
    <property type="entry name" value="WD40_rpt"/>
</dbReference>
<dbReference type="Proteomes" id="UP000235965">
    <property type="component" value="Unassembled WGS sequence"/>
</dbReference>
<proteinExistence type="inferred from homology"/>
<feature type="repeat" description="WD" evidence="8">
    <location>
        <begin position="228"/>
        <end position="262"/>
    </location>
</feature>
<comment type="caution">
    <text evidence="11">The sequence shown here is derived from an EMBL/GenBank/DDBJ whole genome shotgun (WGS) entry which is preliminary data.</text>
</comment>
<dbReference type="InterPro" id="IPR020472">
    <property type="entry name" value="WD40_PAC1"/>
</dbReference>
<dbReference type="PRINTS" id="PR00320">
    <property type="entry name" value="GPROTEINBRPT"/>
</dbReference>
<keyword evidence="7" id="KW-0539">Nucleus</keyword>
<feature type="domain" description="PFU" evidence="9">
    <location>
        <begin position="368"/>
        <end position="467"/>
    </location>
</feature>
<dbReference type="Pfam" id="PF00400">
    <property type="entry name" value="WD40"/>
    <property type="match status" value="7"/>
</dbReference>
<evidence type="ECO:0000256" key="2">
    <source>
        <dbReference type="ARBA" id="ARBA00004496"/>
    </source>
</evidence>
<keyword evidence="12" id="KW-1185">Reference proteome</keyword>
<evidence type="ECO:0000313" key="11">
    <source>
        <dbReference type="EMBL" id="PNF15761.1"/>
    </source>
</evidence>
<sequence length="807" mass="87102">MAAAPHKLSCILFGHSSDVRSVAVTREGYIVTGSRDKSAKIWKPNGMNNEYCEAQTLMGHSNFVVCVCVLPPHDGQPLGLILTGSNDRCICAFAPDSSKPLYVLKGHTNAVCSLSAGLNDRTVMSASWDATACMWKLDGSTEPSLTLSGHQGAVWSAIQLPSGDIVTGSADKTIRVWDKEGQFQRTLTGHTDCVRGLAATSSNEFLSCANDATVCHWNATVGTCLSVFYGHSNYIYSISVFPGAGVDSFVTSSEDRTVKIWQNGECRQTVTLPAQSVWSVACLQNGDFVTGSSDGIARVFSADPSRQAEPILQEQFASEVAHTSMAAKQELGGVKISELPGMGALCEPGYSDGQRKLVRDGTDVFCYSWSAADKEWVKIGDVVGASGGTQATSGKQLYNGKEYDYVFSVDIEDGKPPLKLPYNCDEDPWFAAQTFIHDNNLSQLFLDQVANFIVNNSKQNVPLGTKDSSPEFCDPFTGGNRYIPPGSSGRPDLANVADPFTGASRYVPSYGNGVPDSPAGGGTSSTSLSSATLDNCPLKPYFPQKTYLRFDQANLSVILEKLLEFNRSTGDGIHKVQDSYLEGVIKLAGADATANPLYMQVLKQLLQWPQDIVFPVLDIVRLAVRNAEINSDLCSGIMGDQLIGHLQRFLVSHSLTANQMLSLRILCNMLSHPEGEALAIRHKDYLLSVVFDITPPFNKQMQIAISTLLLNLAVAFNRTRDSLSRARAVVASSVILPRLSDSEALFRGLVALGTLIWDADTLQDKTELIESVNSSKEIVTLLDKLSAGSSMDKVTQCAAQVSALMQV</sequence>